<feature type="domain" description="Methylated-DNA-[protein]-cysteine S-methyltransferase DNA binding" evidence="8">
    <location>
        <begin position="87"/>
        <end position="165"/>
    </location>
</feature>
<dbReference type="PANTHER" id="PTHR10815:SF5">
    <property type="entry name" value="METHYLATED-DNA--PROTEIN-CYSTEINE METHYLTRANSFERASE"/>
    <property type="match status" value="1"/>
</dbReference>
<evidence type="ECO:0000256" key="2">
    <source>
        <dbReference type="ARBA" id="ARBA00022603"/>
    </source>
</evidence>
<dbReference type="GO" id="GO:0032259">
    <property type="term" value="P:methylation"/>
    <property type="evidence" value="ECO:0007669"/>
    <property type="project" value="UniProtKB-KW"/>
</dbReference>
<dbReference type="RefSeq" id="WP_349300973.1">
    <property type="nucleotide sequence ID" value="NZ_JBEDNQ010000012.1"/>
</dbReference>
<dbReference type="InterPro" id="IPR036217">
    <property type="entry name" value="MethylDNA_cys_MeTrfase_DNAb"/>
</dbReference>
<dbReference type="InterPro" id="IPR001497">
    <property type="entry name" value="MethylDNA_cys_MeTrfase_AS"/>
</dbReference>
<proteinExistence type="predicted"/>
<evidence type="ECO:0000313" key="11">
    <source>
        <dbReference type="Proteomes" id="UP001494902"/>
    </source>
</evidence>
<evidence type="ECO:0000256" key="4">
    <source>
        <dbReference type="ARBA" id="ARBA00022763"/>
    </source>
</evidence>
<evidence type="ECO:0000256" key="3">
    <source>
        <dbReference type="ARBA" id="ARBA00022679"/>
    </source>
</evidence>
<reference evidence="10 11" key="1">
    <citation type="submission" date="2024-03" db="EMBL/GenBank/DDBJ databases">
        <title>Draft genome sequence of Pseudonocardia nematodicida JCM 31783.</title>
        <authorList>
            <person name="Butdee W."/>
            <person name="Duangmal K."/>
        </authorList>
    </citation>
    <scope>NUCLEOTIDE SEQUENCE [LARGE SCALE GENOMIC DNA]</scope>
    <source>
        <strain evidence="10 11">JCM 31783</strain>
    </source>
</reference>
<dbReference type="Gene3D" id="1.10.10.10">
    <property type="entry name" value="Winged helix-like DNA-binding domain superfamily/Winged helix DNA-binding domain"/>
    <property type="match status" value="1"/>
</dbReference>
<dbReference type="GO" id="GO:0003908">
    <property type="term" value="F:methylated-DNA-[protein]-cysteine S-methyltransferase activity"/>
    <property type="evidence" value="ECO:0007669"/>
    <property type="project" value="UniProtKB-EC"/>
</dbReference>
<dbReference type="PROSITE" id="PS00374">
    <property type="entry name" value="MGMT"/>
    <property type="match status" value="1"/>
</dbReference>
<dbReference type="CDD" id="cd06445">
    <property type="entry name" value="ATase"/>
    <property type="match status" value="1"/>
</dbReference>
<dbReference type="EC" id="2.1.1.63" evidence="10"/>
<evidence type="ECO:0000256" key="6">
    <source>
        <dbReference type="ARBA" id="ARBA00049348"/>
    </source>
</evidence>
<keyword evidence="4" id="KW-0227">DNA damage</keyword>
<dbReference type="EMBL" id="JBEDNQ010000012">
    <property type="protein sequence ID" value="MEQ3553900.1"/>
    <property type="molecule type" value="Genomic_DNA"/>
</dbReference>
<evidence type="ECO:0000313" key="10">
    <source>
        <dbReference type="EMBL" id="MEQ3553900.1"/>
    </source>
</evidence>
<evidence type="ECO:0000256" key="5">
    <source>
        <dbReference type="ARBA" id="ARBA00023204"/>
    </source>
</evidence>
<feature type="domain" description="Methylguanine DNA methyltransferase ribonuclease-like" evidence="9">
    <location>
        <begin position="14"/>
        <end position="80"/>
    </location>
</feature>
<dbReference type="Pfam" id="PF02870">
    <property type="entry name" value="Methyltransf_1N"/>
    <property type="match status" value="1"/>
</dbReference>
<dbReference type="Gene3D" id="3.30.160.70">
    <property type="entry name" value="Methylated DNA-protein cysteine methyltransferase domain"/>
    <property type="match status" value="1"/>
</dbReference>
<accession>A0ABV1KHG9</accession>
<comment type="catalytic activity">
    <reaction evidence="6">
        <text>a 6-O-methyl-2'-deoxyguanosine in DNA + L-cysteinyl-[protein] = S-methyl-L-cysteinyl-[protein] + a 2'-deoxyguanosine in DNA</text>
        <dbReference type="Rhea" id="RHEA:24000"/>
        <dbReference type="Rhea" id="RHEA-COMP:10131"/>
        <dbReference type="Rhea" id="RHEA-COMP:10132"/>
        <dbReference type="Rhea" id="RHEA-COMP:11367"/>
        <dbReference type="Rhea" id="RHEA-COMP:11368"/>
        <dbReference type="ChEBI" id="CHEBI:29950"/>
        <dbReference type="ChEBI" id="CHEBI:82612"/>
        <dbReference type="ChEBI" id="CHEBI:85445"/>
        <dbReference type="ChEBI" id="CHEBI:85448"/>
        <dbReference type="EC" id="2.1.1.63"/>
    </reaction>
</comment>
<feature type="compositionally biased region" description="Basic and acidic residues" evidence="7">
    <location>
        <begin position="1"/>
        <end position="11"/>
    </location>
</feature>
<comment type="catalytic activity">
    <reaction evidence="1">
        <text>a 4-O-methyl-thymidine in DNA + L-cysteinyl-[protein] = a thymidine in DNA + S-methyl-L-cysteinyl-[protein]</text>
        <dbReference type="Rhea" id="RHEA:53428"/>
        <dbReference type="Rhea" id="RHEA-COMP:10131"/>
        <dbReference type="Rhea" id="RHEA-COMP:10132"/>
        <dbReference type="Rhea" id="RHEA-COMP:13555"/>
        <dbReference type="Rhea" id="RHEA-COMP:13556"/>
        <dbReference type="ChEBI" id="CHEBI:29950"/>
        <dbReference type="ChEBI" id="CHEBI:82612"/>
        <dbReference type="ChEBI" id="CHEBI:137386"/>
        <dbReference type="ChEBI" id="CHEBI:137387"/>
        <dbReference type="EC" id="2.1.1.63"/>
    </reaction>
</comment>
<dbReference type="Proteomes" id="UP001494902">
    <property type="component" value="Unassembled WGS sequence"/>
</dbReference>
<dbReference type="PANTHER" id="PTHR10815">
    <property type="entry name" value="METHYLATED-DNA--PROTEIN-CYSTEINE METHYLTRANSFERASE"/>
    <property type="match status" value="1"/>
</dbReference>
<organism evidence="10 11">
    <name type="scientific">Pseudonocardia nematodicida</name>
    <dbReference type="NCBI Taxonomy" id="1206997"/>
    <lineage>
        <taxon>Bacteria</taxon>
        <taxon>Bacillati</taxon>
        <taxon>Actinomycetota</taxon>
        <taxon>Actinomycetes</taxon>
        <taxon>Pseudonocardiales</taxon>
        <taxon>Pseudonocardiaceae</taxon>
        <taxon>Pseudonocardia</taxon>
    </lineage>
</organism>
<keyword evidence="3 10" id="KW-0808">Transferase</keyword>
<dbReference type="InterPro" id="IPR036388">
    <property type="entry name" value="WH-like_DNA-bd_sf"/>
</dbReference>
<evidence type="ECO:0000259" key="8">
    <source>
        <dbReference type="Pfam" id="PF01035"/>
    </source>
</evidence>
<name>A0ABV1KHG9_9PSEU</name>
<protein>
    <submittedName>
        <fullName evidence="10">Methylated-DNA--[protein]-cysteine S-methyltransferase</fullName>
        <ecNumber evidence="10">2.1.1.63</ecNumber>
    </submittedName>
</protein>
<dbReference type="InterPro" id="IPR014048">
    <property type="entry name" value="MethylDNA_cys_MeTrfase_DNA-bd"/>
</dbReference>
<evidence type="ECO:0000259" key="9">
    <source>
        <dbReference type="Pfam" id="PF02870"/>
    </source>
</evidence>
<comment type="caution">
    <text evidence="10">The sequence shown here is derived from an EMBL/GenBank/DDBJ whole genome shotgun (WGS) entry which is preliminary data.</text>
</comment>
<dbReference type="Pfam" id="PF01035">
    <property type="entry name" value="DNA_binding_1"/>
    <property type="match status" value="1"/>
</dbReference>
<keyword evidence="2 10" id="KW-0489">Methyltransferase</keyword>
<feature type="region of interest" description="Disordered" evidence="7">
    <location>
        <begin position="1"/>
        <end position="28"/>
    </location>
</feature>
<dbReference type="NCBIfam" id="TIGR00589">
    <property type="entry name" value="ogt"/>
    <property type="match status" value="1"/>
</dbReference>
<dbReference type="SUPFAM" id="SSF46767">
    <property type="entry name" value="Methylated DNA-protein cysteine methyltransferase, C-terminal domain"/>
    <property type="match status" value="1"/>
</dbReference>
<dbReference type="InterPro" id="IPR036631">
    <property type="entry name" value="MGMT_N_sf"/>
</dbReference>
<evidence type="ECO:0000256" key="1">
    <source>
        <dbReference type="ARBA" id="ARBA00001286"/>
    </source>
</evidence>
<dbReference type="SUPFAM" id="SSF53155">
    <property type="entry name" value="Methylated DNA-protein cysteine methyltransferase domain"/>
    <property type="match status" value="1"/>
</dbReference>
<keyword evidence="11" id="KW-1185">Reference proteome</keyword>
<gene>
    <name evidence="10" type="ORF">WIS52_25785</name>
</gene>
<keyword evidence="5" id="KW-0234">DNA repair</keyword>
<sequence>MSTSSHDRPTVVHDTTLGPVTLSASPSGLTRLRFGRSTRAAQSPSPEPGSAEDAVLTQAVAELDEYLDGRRTTFEVPVDLSTVDPEQRRVLDELGRIGYGRTRSYGEVARAAGLAEDGPRRAGGACARNPVGVVVPCHRVVAADGALTGYAGGLAIKKALLALESGQLTLDAGADRPVTLAP</sequence>
<dbReference type="InterPro" id="IPR008332">
    <property type="entry name" value="MethylG_MeTrfase_N"/>
</dbReference>
<evidence type="ECO:0000256" key="7">
    <source>
        <dbReference type="SAM" id="MobiDB-lite"/>
    </source>
</evidence>